<accession>A0ABP7SPG0</accession>
<dbReference type="Gene3D" id="3.40.630.30">
    <property type="match status" value="1"/>
</dbReference>
<dbReference type="Proteomes" id="UP001501747">
    <property type="component" value="Unassembled WGS sequence"/>
</dbReference>
<feature type="domain" description="N-acetyltransferase" evidence="3">
    <location>
        <begin position="1"/>
        <end position="169"/>
    </location>
</feature>
<name>A0ABP7SPG0_9PSEU</name>
<organism evidence="4 5">
    <name type="scientific">Allokutzneria multivorans</name>
    <dbReference type="NCBI Taxonomy" id="1142134"/>
    <lineage>
        <taxon>Bacteria</taxon>
        <taxon>Bacillati</taxon>
        <taxon>Actinomycetota</taxon>
        <taxon>Actinomycetes</taxon>
        <taxon>Pseudonocardiales</taxon>
        <taxon>Pseudonocardiaceae</taxon>
        <taxon>Allokutzneria</taxon>
    </lineage>
</organism>
<dbReference type="PROSITE" id="PS51186">
    <property type="entry name" value="GNAT"/>
    <property type="match status" value="1"/>
</dbReference>
<protein>
    <submittedName>
        <fullName evidence="4">GNAT family N-acetyltransferase</fullName>
    </submittedName>
</protein>
<dbReference type="InterPro" id="IPR050832">
    <property type="entry name" value="Bact_Acetyltransf"/>
</dbReference>
<evidence type="ECO:0000256" key="1">
    <source>
        <dbReference type="ARBA" id="ARBA00022679"/>
    </source>
</evidence>
<evidence type="ECO:0000313" key="5">
    <source>
        <dbReference type="Proteomes" id="UP001501747"/>
    </source>
</evidence>
<dbReference type="InterPro" id="IPR000182">
    <property type="entry name" value="GNAT_dom"/>
</dbReference>
<evidence type="ECO:0000313" key="4">
    <source>
        <dbReference type="EMBL" id="GAA4014146.1"/>
    </source>
</evidence>
<evidence type="ECO:0000259" key="3">
    <source>
        <dbReference type="PROSITE" id="PS51186"/>
    </source>
</evidence>
<keyword evidence="1" id="KW-0808">Transferase</keyword>
<proteinExistence type="predicted"/>
<comment type="caution">
    <text evidence="4">The sequence shown here is derived from an EMBL/GenBank/DDBJ whole genome shotgun (WGS) entry which is preliminary data.</text>
</comment>
<keyword evidence="2" id="KW-0012">Acyltransferase</keyword>
<dbReference type="Pfam" id="PF00583">
    <property type="entry name" value="Acetyltransf_1"/>
    <property type="match status" value="1"/>
</dbReference>
<dbReference type="PANTHER" id="PTHR43877">
    <property type="entry name" value="AMINOALKYLPHOSPHONATE N-ACETYLTRANSFERASE-RELATED-RELATED"/>
    <property type="match status" value="1"/>
</dbReference>
<gene>
    <name evidence="4" type="ORF">GCM10022247_41210</name>
</gene>
<reference evidence="5" key="1">
    <citation type="journal article" date="2019" name="Int. J. Syst. Evol. Microbiol.">
        <title>The Global Catalogue of Microorganisms (GCM) 10K type strain sequencing project: providing services to taxonomists for standard genome sequencing and annotation.</title>
        <authorList>
            <consortium name="The Broad Institute Genomics Platform"/>
            <consortium name="The Broad Institute Genome Sequencing Center for Infectious Disease"/>
            <person name="Wu L."/>
            <person name="Ma J."/>
        </authorList>
    </citation>
    <scope>NUCLEOTIDE SEQUENCE [LARGE SCALE GENOMIC DNA]</scope>
    <source>
        <strain evidence="5">JCM 17342</strain>
    </source>
</reference>
<dbReference type="SUPFAM" id="SSF55729">
    <property type="entry name" value="Acyl-CoA N-acyltransferases (Nat)"/>
    <property type="match status" value="1"/>
</dbReference>
<dbReference type="InterPro" id="IPR016181">
    <property type="entry name" value="Acyl_CoA_acyltransferase"/>
</dbReference>
<sequence>MRRAAAADAAEIARINVNSWRRAYRGIVADDFLDAMDPEQRVPGWERWIASPEPSAVFVTVDETGRIGSYAGVGAARPEEDDEDFPEPTGELYAIYADPDLWGTGAGGAVHRVALRHLAESGFTTAVLWVLDDNALARNFYRSQGWQDDDVHKDFELNGKHLPERRYSVDLSQARLGVDHPNSV</sequence>
<dbReference type="CDD" id="cd04301">
    <property type="entry name" value="NAT_SF"/>
    <property type="match status" value="1"/>
</dbReference>
<keyword evidence="5" id="KW-1185">Reference proteome</keyword>
<dbReference type="EMBL" id="BAABAL010000016">
    <property type="protein sequence ID" value="GAA4014146.1"/>
    <property type="molecule type" value="Genomic_DNA"/>
</dbReference>
<evidence type="ECO:0000256" key="2">
    <source>
        <dbReference type="ARBA" id="ARBA00023315"/>
    </source>
</evidence>